<comment type="caution">
    <text evidence="1">The sequence shown here is derived from an EMBL/GenBank/DDBJ whole genome shotgun (WGS) entry which is preliminary data.</text>
</comment>
<proteinExistence type="predicted"/>
<keyword evidence="2" id="KW-1185">Reference proteome</keyword>
<evidence type="ECO:0000313" key="1">
    <source>
        <dbReference type="EMBL" id="PXX65269.1"/>
    </source>
</evidence>
<organism evidence="1 2">
    <name type="scientific">Nocardia tenerifensis</name>
    <dbReference type="NCBI Taxonomy" id="228006"/>
    <lineage>
        <taxon>Bacteria</taxon>
        <taxon>Bacillati</taxon>
        <taxon>Actinomycetota</taxon>
        <taxon>Actinomycetes</taxon>
        <taxon>Mycobacteriales</taxon>
        <taxon>Nocardiaceae</taxon>
        <taxon>Nocardia</taxon>
    </lineage>
</organism>
<evidence type="ECO:0000313" key="2">
    <source>
        <dbReference type="Proteomes" id="UP000247569"/>
    </source>
</evidence>
<gene>
    <name evidence="1" type="ORF">DFR70_104332</name>
</gene>
<dbReference type="EMBL" id="QJKF01000004">
    <property type="protein sequence ID" value="PXX65269.1"/>
    <property type="molecule type" value="Genomic_DNA"/>
</dbReference>
<dbReference type="Proteomes" id="UP000247569">
    <property type="component" value="Unassembled WGS sequence"/>
</dbReference>
<name>A0A318K2J5_9NOCA</name>
<sequence>MGPDFLSALKAEVLAGVPVFPGEGRGRVGAAGVRSVGASGRAPGAAGSALSRAGFLSSFGSDTHYPSVRRNS</sequence>
<protein>
    <submittedName>
        <fullName evidence="1">Uncharacterized protein</fullName>
    </submittedName>
</protein>
<reference evidence="1 2" key="1">
    <citation type="submission" date="2018-05" db="EMBL/GenBank/DDBJ databases">
        <title>Genomic Encyclopedia of Type Strains, Phase IV (KMG-IV): sequencing the most valuable type-strain genomes for metagenomic binning, comparative biology and taxonomic classification.</title>
        <authorList>
            <person name="Goeker M."/>
        </authorList>
    </citation>
    <scope>NUCLEOTIDE SEQUENCE [LARGE SCALE GENOMIC DNA]</scope>
    <source>
        <strain evidence="1 2">DSM 44704</strain>
    </source>
</reference>
<accession>A0A318K2J5</accession>
<dbReference type="AlphaFoldDB" id="A0A318K2J5"/>